<comment type="caution">
    <text evidence="2">The sequence shown here is derived from an EMBL/GenBank/DDBJ whole genome shotgun (WGS) entry which is preliminary data.</text>
</comment>
<evidence type="ECO:0008006" key="4">
    <source>
        <dbReference type="Google" id="ProtNLM"/>
    </source>
</evidence>
<feature type="transmembrane region" description="Helical" evidence="1">
    <location>
        <begin position="79"/>
        <end position="97"/>
    </location>
</feature>
<reference evidence="2 3" key="1">
    <citation type="submission" date="2023-03" db="EMBL/GenBank/DDBJ databases">
        <authorList>
            <person name="Shen W."/>
            <person name="Cai J."/>
        </authorList>
    </citation>
    <scope>NUCLEOTIDE SEQUENCE [LARGE SCALE GENOMIC DNA]</scope>
    <source>
        <strain evidence="2 3">D6-4</strain>
    </source>
</reference>
<keyword evidence="1" id="KW-0812">Transmembrane</keyword>
<feature type="transmembrane region" description="Helical" evidence="1">
    <location>
        <begin position="109"/>
        <end position="126"/>
    </location>
</feature>
<protein>
    <recommendedName>
        <fullName evidence="4">SMODS and SLOG-associating 2TM effector domain-containing protein</fullName>
    </recommendedName>
</protein>
<keyword evidence="3" id="KW-1185">Reference proteome</keyword>
<evidence type="ECO:0000256" key="1">
    <source>
        <dbReference type="SAM" id="Phobius"/>
    </source>
</evidence>
<proteinExistence type="predicted"/>
<evidence type="ECO:0000313" key="3">
    <source>
        <dbReference type="Proteomes" id="UP001252875"/>
    </source>
</evidence>
<keyword evidence="1" id="KW-0472">Membrane</keyword>
<accession>A0ABU3EY43</accession>
<dbReference type="EMBL" id="JARPYI010000003">
    <property type="protein sequence ID" value="MDT2599780.1"/>
    <property type="molecule type" value="Genomic_DNA"/>
</dbReference>
<sequence>MNLQNIHNARIEEGVQMIRKRKVAKYYMKAQGFAKKEAYETAKNTQPEFVEARNLYLALYHDAKPVFADRSEKEKALRVYQVFSVLALVCFVAWLFSNGYLNGSTVTDNFLLIALVINLAITSYFDEKVTERIHERKTRELLRHSPEALDKLAQVEEIKRNIFRAEHRGIKLVEEQKVEAEKLAEKQPETESKIITMDKIKALRNKIKK</sequence>
<dbReference type="RefSeq" id="WP_088932595.1">
    <property type="nucleotide sequence ID" value="NZ_JAFLVV010000012.1"/>
</dbReference>
<dbReference type="Proteomes" id="UP001252875">
    <property type="component" value="Unassembled WGS sequence"/>
</dbReference>
<name>A0ABU3EY43_9ENTE</name>
<keyword evidence="1" id="KW-1133">Transmembrane helix</keyword>
<evidence type="ECO:0000313" key="2">
    <source>
        <dbReference type="EMBL" id="MDT2599780.1"/>
    </source>
</evidence>
<gene>
    <name evidence="2" type="ORF">P7D85_08345</name>
</gene>
<organism evidence="2 3">
    <name type="scientific">Enterococcus hulanensis</name>
    <dbReference type="NCBI Taxonomy" id="2559929"/>
    <lineage>
        <taxon>Bacteria</taxon>
        <taxon>Bacillati</taxon>
        <taxon>Bacillota</taxon>
        <taxon>Bacilli</taxon>
        <taxon>Lactobacillales</taxon>
        <taxon>Enterococcaceae</taxon>
        <taxon>Enterococcus</taxon>
    </lineage>
</organism>